<feature type="compositionally biased region" description="Gly residues" evidence="2">
    <location>
        <begin position="568"/>
        <end position="580"/>
    </location>
</feature>
<dbReference type="AlphaFoldDB" id="A0A9P8I4G8"/>
<evidence type="ECO:0000259" key="3">
    <source>
        <dbReference type="PROSITE" id="PS50157"/>
    </source>
</evidence>
<feature type="domain" description="C2H2-type" evidence="3">
    <location>
        <begin position="397"/>
        <end position="421"/>
    </location>
</feature>
<keyword evidence="1" id="KW-0479">Metal-binding</keyword>
<keyword evidence="1" id="KW-0863">Zinc-finger</keyword>
<dbReference type="SMART" id="SM00355">
    <property type="entry name" value="ZnF_C2H2"/>
    <property type="match status" value="3"/>
</dbReference>
<dbReference type="GO" id="GO:0008270">
    <property type="term" value="F:zinc ion binding"/>
    <property type="evidence" value="ECO:0007669"/>
    <property type="project" value="UniProtKB-KW"/>
</dbReference>
<evidence type="ECO:0000256" key="2">
    <source>
        <dbReference type="SAM" id="MobiDB-lite"/>
    </source>
</evidence>
<dbReference type="InterPro" id="IPR013087">
    <property type="entry name" value="Znf_C2H2_type"/>
</dbReference>
<evidence type="ECO:0000256" key="1">
    <source>
        <dbReference type="PROSITE-ProRule" id="PRU00042"/>
    </source>
</evidence>
<keyword evidence="1" id="KW-0862">Zinc</keyword>
<accession>A0A9P8I4G8</accession>
<dbReference type="PANTHER" id="PTHR35391">
    <property type="entry name" value="C2H2-TYPE DOMAIN-CONTAINING PROTEIN-RELATED"/>
    <property type="match status" value="1"/>
</dbReference>
<dbReference type="InterPro" id="IPR058925">
    <property type="entry name" value="zf-C2H2_AcuF"/>
</dbReference>
<dbReference type="Pfam" id="PF26082">
    <property type="entry name" value="zf-C2H2_AcuF"/>
    <property type="match status" value="1"/>
</dbReference>
<dbReference type="PANTHER" id="PTHR35391:SF7">
    <property type="entry name" value="C2H2-TYPE DOMAIN-CONTAINING PROTEIN"/>
    <property type="match status" value="1"/>
</dbReference>
<dbReference type="EMBL" id="JAGHQL010000100">
    <property type="protein sequence ID" value="KAH0538687.1"/>
    <property type="molecule type" value="Genomic_DNA"/>
</dbReference>
<comment type="caution">
    <text evidence="4">The sequence shown here is derived from an EMBL/GenBank/DDBJ whole genome shotgun (WGS) entry which is preliminary data.</text>
</comment>
<dbReference type="Proteomes" id="UP000698800">
    <property type="component" value="Unassembled WGS sequence"/>
</dbReference>
<name>A0A9P8I4G8_9PEZI</name>
<dbReference type="Gene3D" id="3.30.160.60">
    <property type="entry name" value="Classic Zinc Finger"/>
    <property type="match status" value="1"/>
</dbReference>
<organism evidence="4 5">
    <name type="scientific">Glutinoglossum americanum</name>
    <dbReference type="NCBI Taxonomy" id="1670608"/>
    <lineage>
        <taxon>Eukaryota</taxon>
        <taxon>Fungi</taxon>
        <taxon>Dikarya</taxon>
        <taxon>Ascomycota</taxon>
        <taxon>Pezizomycotina</taxon>
        <taxon>Geoglossomycetes</taxon>
        <taxon>Geoglossales</taxon>
        <taxon>Geoglossaceae</taxon>
        <taxon>Glutinoglossum</taxon>
    </lineage>
</organism>
<gene>
    <name evidence="4" type="ORF">FGG08_004762</name>
</gene>
<dbReference type="PROSITE" id="PS50157">
    <property type="entry name" value="ZINC_FINGER_C2H2_2"/>
    <property type="match status" value="1"/>
</dbReference>
<feature type="compositionally biased region" description="Polar residues" evidence="2">
    <location>
        <begin position="550"/>
        <end position="561"/>
    </location>
</feature>
<sequence>MAASFDKRLVEQWLYQNQNQSRIDSYIHSSNIGTDIAGRLFEGCLDLFSLIWERAKALDGLEGEQKVALREELGRFFLWGEGFDPSHGKLDEALNVSKDLRTSTIDFLACVGKTLSTGLIQILNPTQLDYRLVQKNKDLICLLEHAAGITGVVSNRGDEDNESSDIEGFGNGVEEALDDLRTYISCLMDLVPSLERLTCYTESTRATGTELQTIGFKISAFANPYIMKIRDRFPKASVRLAERLGEANWQRHERVRWMGSRVVAVDKEIDDGLAAATSIFIPYSMFHDSGIGTSNGQSPCYAASHTSFVSSLADGEEGRPRVPATPPEVLEGKPFSCLICRKVLTNIKNRVGWKLHVFTDLQPYICTFQDCKDALATFPTRSEWVDHEYLHRLGTTWPCTECPEVFCQRNSWLKHLESTHSDILTSREDERRLEDQILRSRDQFECPLCPVVTGSTKRSFGMHAGRHMEEIALAVLPREPESDIEDEIYSPSSGEVGPALQDQSEAIPEQGSGKDMKVASSPAPDDQPGSWRQRPSGYSPLPRCGESGVGSITQEPGSQSPVLLVNGSEGGSEDGGGPGNSGSIVQGGLEGGCDFGVGEGLETEEDDAGLGSPIYLPGEVAQAVPSESNIDDRPFKCPDCERSYPRACDLRYWRGVIKLSSVAASWLHAAQLVVLGILQQPHDGWLTDALVTGIEDLILAVRVGVSVAARSLEFTAVGPNTVEILRESHSVLAQAVDE</sequence>
<protein>
    <recommendedName>
        <fullName evidence="3">C2H2-type domain-containing protein</fullName>
    </recommendedName>
</protein>
<feature type="region of interest" description="Disordered" evidence="2">
    <location>
        <begin position="507"/>
        <end position="589"/>
    </location>
</feature>
<dbReference type="OrthoDB" id="5412071at2759"/>
<reference evidence="4" key="1">
    <citation type="submission" date="2021-03" db="EMBL/GenBank/DDBJ databases">
        <title>Comparative genomics and phylogenomic investigation of the class Geoglossomycetes provide insights into ecological specialization and systematics.</title>
        <authorList>
            <person name="Melie T."/>
            <person name="Pirro S."/>
            <person name="Miller A.N."/>
            <person name="Quandt A."/>
        </authorList>
    </citation>
    <scope>NUCLEOTIDE SEQUENCE</scope>
    <source>
        <strain evidence="4">GBOQ0MN5Z8</strain>
    </source>
</reference>
<evidence type="ECO:0000313" key="4">
    <source>
        <dbReference type="EMBL" id="KAH0538687.1"/>
    </source>
</evidence>
<proteinExistence type="predicted"/>
<dbReference type="PROSITE" id="PS00028">
    <property type="entry name" value="ZINC_FINGER_C2H2_1"/>
    <property type="match status" value="1"/>
</dbReference>
<keyword evidence="5" id="KW-1185">Reference proteome</keyword>
<evidence type="ECO:0000313" key="5">
    <source>
        <dbReference type="Proteomes" id="UP000698800"/>
    </source>
</evidence>